<proteinExistence type="predicted"/>
<dbReference type="EMBL" id="CP112998">
    <property type="protein sequence ID" value="WAC12153.1"/>
    <property type="molecule type" value="Genomic_DNA"/>
</dbReference>
<sequence length="110" mass="12271">MSYKIIASENFEKGLKKLAKKYASLRQEITELIQNLKENPVQGTPIGKDCFKIRLAIKSKGRGKSGGARVITCVFSLQEKVVLLSIFDKAEKENISAKELSDLLDAIERT</sequence>
<reference evidence="2" key="1">
    <citation type="submission" date="2022-11" db="EMBL/GenBank/DDBJ databases">
        <title>Dyadobacter pollutisoli sp. nov., isolated from plastic dumped soil.</title>
        <authorList>
            <person name="Kim J.M."/>
            <person name="Kim K.R."/>
            <person name="Lee J.K."/>
            <person name="Hao L."/>
            <person name="Jeon C.O."/>
        </authorList>
    </citation>
    <scope>NUCLEOTIDE SEQUENCE</scope>
    <source>
        <strain evidence="2">U1</strain>
    </source>
</reference>
<dbReference type="Gene3D" id="3.30.2310.20">
    <property type="entry name" value="RelE-like"/>
    <property type="match status" value="1"/>
</dbReference>
<name>A0A9E8SKM8_9BACT</name>
<evidence type="ECO:0000313" key="3">
    <source>
        <dbReference type="Proteomes" id="UP001164653"/>
    </source>
</evidence>
<dbReference type="KEGG" id="dpf:ON006_31045"/>
<accession>A0A9E8SKM8</accession>
<dbReference type="SUPFAM" id="SSF143011">
    <property type="entry name" value="RelE-like"/>
    <property type="match status" value="1"/>
</dbReference>
<dbReference type="InterPro" id="IPR035093">
    <property type="entry name" value="RelE/ParE_toxin_dom_sf"/>
</dbReference>
<feature type="coiled-coil region" evidence="1">
    <location>
        <begin position="8"/>
        <end position="39"/>
    </location>
</feature>
<keyword evidence="1" id="KW-0175">Coiled coil</keyword>
<keyword evidence="3" id="KW-1185">Reference proteome</keyword>
<gene>
    <name evidence="2" type="ORF">ON006_31045</name>
</gene>
<evidence type="ECO:0000313" key="2">
    <source>
        <dbReference type="EMBL" id="WAC12153.1"/>
    </source>
</evidence>
<dbReference type="Proteomes" id="UP001164653">
    <property type="component" value="Chromosome"/>
</dbReference>
<evidence type="ECO:0000256" key="1">
    <source>
        <dbReference type="SAM" id="Coils"/>
    </source>
</evidence>
<dbReference type="PIRSF" id="PIRSF039032">
    <property type="entry name" value="HigB-2"/>
    <property type="match status" value="1"/>
</dbReference>
<organism evidence="2 3">
    <name type="scientific">Dyadobacter pollutisoli</name>
    <dbReference type="NCBI Taxonomy" id="2910158"/>
    <lineage>
        <taxon>Bacteria</taxon>
        <taxon>Pseudomonadati</taxon>
        <taxon>Bacteroidota</taxon>
        <taxon>Cytophagia</taxon>
        <taxon>Cytophagales</taxon>
        <taxon>Spirosomataceae</taxon>
        <taxon>Dyadobacter</taxon>
    </lineage>
</organism>
<dbReference type="Pfam" id="PF06296">
    <property type="entry name" value="RelE"/>
    <property type="match status" value="1"/>
</dbReference>
<dbReference type="InterPro" id="IPR009387">
    <property type="entry name" value="HigB-2"/>
</dbReference>
<dbReference type="AlphaFoldDB" id="A0A9E8SKM8"/>
<dbReference type="RefSeq" id="WP_244821981.1">
    <property type="nucleotide sequence ID" value="NZ_CP112998.1"/>
</dbReference>
<protein>
    <submittedName>
        <fullName evidence="2">Type II toxin-antitoxin system RelE/ParE family toxin</fullName>
    </submittedName>
</protein>